<dbReference type="SUPFAM" id="SSF53474">
    <property type="entry name" value="alpha/beta-Hydrolases"/>
    <property type="match status" value="1"/>
</dbReference>
<dbReference type="EMBL" id="HBEL01032846">
    <property type="protein sequence ID" value="CAD8419250.1"/>
    <property type="molecule type" value="Transcribed_RNA"/>
</dbReference>
<evidence type="ECO:0000256" key="1">
    <source>
        <dbReference type="SAM" id="MobiDB-lite"/>
    </source>
</evidence>
<organism evidence="2">
    <name type="scientific">Proboscia inermis</name>
    <dbReference type="NCBI Taxonomy" id="420281"/>
    <lineage>
        <taxon>Eukaryota</taxon>
        <taxon>Sar</taxon>
        <taxon>Stramenopiles</taxon>
        <taxon>Ochrophyta</taxon>
        <taxon>Bacillariophyta</taxon>
        <taxon>Coscinodiscophyceae</taxon>
        <taxon>Rhizosoleniophycidae</taxon>
        <taxon>Rhizosoleniales</taxon>
        <taxon>Rhizosoleniaceae</taxon>
        <taxon>Proboscia</taxon>
    </lineage>
</organism>
<feature type="region of interest" description="Disordered" evidence="1">
    <location>
        <begin position="1"/>
        <end position="22"/>
    </location>
</feature>
<proteinExistence type="predicted"/>
<sequence length="393" mass="43033">MSSPPPKANKKREAHSSTSREKLTRIGRWEEMHGNYVLAPPSMQQPRALIHFLGGAFVGAAPHVAYRYILERLSDRGYLIVATPFNLSFDYLTTCDSIIDKFERIAPMLARQYGAVPVVGVGQSCGALLQLLITSLFPDTPRAANVLLSFNNKEVSEAVPFFEEVFAPLFVGISEGVGGTAKLESLLDLARAAALGELPSDELLSDVSNNFASGLPLPFTQEQMSIPSALRENIASAIQPTSTALNEAGILSILNQGLDVIDQIPLLVNEVADGARDFVPPPDMVKTAARRAYRARRTLLIQYKNDGIDESEEVEELLKEAESIMRMKRPMVTMGIERKVLEGNHATPLLAPPLDLASRLEDVLGETAPERLLYAQADDTVNEIAKWLEEAQL</sequence>
<name>A0A7S0CE30_9STRA</name>
<evidence type="ECO:0008006" key="3">
    <source>
        <dbReference type="Google" id="ProtNLM"/>
    </source>
</evidence>
<gene>
    <name evidence="2" type="ORF">PINE0816_LOCUS15385</name>
</gene>
<dbReference type="PANTHER" id="PTHR34127">
    <property type="entry name" value="OS04G0405600 PROTEIN"/>
    <property type="match status" value="1"/>
</dbReference>
<dbReference type="Pfam" id="PF07082">
    <property type="entry name" value="DUF1350"/>
    <property type="match status" value="2"/>
</dbReference>
<dbReference type="InterPro" id="IPR010765">
    <property type="entry name" value="DUF1350"/>
</dbReference>
<reference evidence="2" key="1">
    <citation type="submission" date="2021-01" db="EMBL/GenBank/DDBJ databases">
        <authorList>
            <person name="Corre E."/>
            <person name="Pelletier E."/>
            <person name="Niang G."/>
            <person name="Scheremetjew M."/>
            <person name="Finn R."/>
            <person name="Kale V."/>
            <person name="Holt S."/>
            <person name="Cochrane G."/>
            <person name="Meng A."/>
            <person name="Brown T."/>
            <person name="Cohen L."/>
        </authorList>
    </citation>
    <scope>NUCLEOTIDE SEQUENCE</scope>
    <source>
        <strain evidence="2">CCAP1064/1</strain>
    </source>
</reference>
<protein>
    <recommendedName>
        <fullName evidence="3">Maspardin</fullName>
    </recommendedName>
</protein>
<dbReference type="PANTHER" id="PTHR34127:SF1">
    <property type="entry name" value="OS04G0405600 PROTEIN"/>
    <property type="match status" value="1"/>
</dbReference>
<evidence type="ECO:0000313" key="2">
    <source>
        <dbReference type="EMBL" id="CAD8419250.1"/>
    </source>
</evidence>
<accession>A0A7S0CE30</accession>
<dbReference type="InterPro" id="IPR029058">
    <property type="entry name" value="AB_hydrolase_fold"/>
</dbReference>
<dbReference type="AlphaFoldDB" id="A0A7S0CE30"/>
<dbReference type="Gene3D" id="3.40.50.1820">
    <property type="entry name" value="alpha/beta hydrolase"/>
    <property type="match status" value="1"/>
</dbReference>